<reference evidence="2 3" key="1">
    <citation type="journal article" date="2017" name="ISME J.">
        <title>Energy and carbon metabolisms in a deep terrestrial subsurface fluid microbial community.</title>
        <authorList>
            <person name="Momper L."/>
            <person name="Jungbluth S.P."/>
            <person name="Lee M.D."/>
            <person name="Amend J.P."/>
        </authorList>
    </citation>
    <scope>NUCLEOTIDE SEQUENCE [LARGE SCALE GENOMIC DNA]</scope>
    <source>
        <strain evidence="2">SURF_17</strain>
    </source>
</reference>
<dbReference type="PANTHER" id="PTHR28055:SF1">
    <property type="entry name" value="ALTERED INHERITANCE OF MITOCHONDRIA PROTEIN 41, MITOCHONDRIAL"/>
    <property type="match status" value="1"/>
</dbReference>
<dbReference type="PANTHER" id="PTHR28055">
    <property type="entry name" value="ALTERED INHERITANCE OF MITOCHONDRIA PROTEIN 41, MITOCHONDRIAL"/>
    <property type="match status" value="1"/>
</dbReference>
<evidence type="ECO:0008006" key="4">
    <source>
        <dbReference type="Google" id="ProtNLM"/>
    </source>
</evidence>
<accession>A0A419EWY2</accession>
<organism evidence="2 3">
    <name type="scientific">Candidatus Abyssobacteria bacterium SURF_17</name>
    <dbReference type="NCBI Taxonomy" id="2093361"/>
    <lineage>
        <taxon>Bacteria</taxon>
        <taxon>Pseudomonadati</taxon>
        <taxon>Candidatus Hydrogenedentota</taxon>
        <taxon>Candidatus Abyssobacteria</taxon>
    </lineage>
</organism>
<protein>
    <recommendedName>
        <fullName evidence="4">GatB/YqeY domain-containing protein</fullName>
    </recommendedName>
</protein>
<name>A0A419EWY2_9BACT</name>
<dbReference type="SUPFAM" id="SSF89095">
    <property type="entry name" value="GatB/YqeY motif"/>
    <property type="match status" value="1"/>
</dbReference>
<sequence length="174" mass="19309">MTQPKQEDEGCVSDDHAGGTRVGGLAMTIKEKVEAGIKEALKAKDQRRLSALRMIKAELLLKEKETGKTLEDSLADQALQKMLKKYQKARDEYRSLNRPGEAEQYEDDMKIIEGFMSAPMMDESQIRTELERVVAELNASGPKDFGKVMKAFMSAHSNADGKVVSAALKGMLEK</sequence>
<dbReference type="InterPro" id="IPR019004">
    <property type="entry name" value="YqeY/Aim41"/>
</dbReference>
<dbReference type="GO" id="GO:0016884">
    <property type="term" value="F:carbon-nitrogen ligase activity, with glutamine as amido-N-donor"/>
    <property type="evidence" value="ECO:0007669"/>
    <property type="project" value="InterPro"/>
</dbReference>
<feature type="compositionally biased region" description="Basic and acidic residues" evidence="1">
    <location>
        <begin position="1"/>
        <end position="18"/>
    </location>
</feature>
<comment type="caution">
    <text evidence="2">The sequence shown here is derived from an EMBL/GenBank/DDBJ whole genome shotgun (WGS) entry which is preliminary data.</text>
</comment>
<dbReference type="AlphaFoldDB" id="A0A419EWY2"/>
<dbReference type="Gene3D" id="1.10.1510.10">
    <property type="entry name" value="Uncharacterised protein YqeY/AIM41 PF09424, N-terminal domain"/>
    <property type="match status" value="1"/>
</dbReference>
<gene>
    <name evidence="2" type="ORF">C4532_11350</name>
</gene>
<dbReference type="InterPro" id="IPR042184">
    <property type="entry name" value="YqeY/Aim41_N"/>
</dbReference>
<evidence type="ECO:0000313" key="3">
    <source>
        <dbReference type="Proteomes" id="UP000285961"/>
    </source>
</evidence>
<feature type="region of interest" description="Disordered" evidence="1">
    <location>
        <begin position="1"/>
        <end position="23"/>
    </location>
</feature>
<dbReference type="EMBL" id="QZKI01000085">
    <property type="protein sequence ID" value="RJP69159.1"/>
    <property type="molecule type" value="Genomic_DNA"/>
</dbReference>
<dbReference type="Proteomes" id="UP000285961">
    <property type="component" value="Unassembled WGS sequence"/>
</dbReference>
<dbReference type="Gene3D" id="1.10.10.410">
    <property type="match status" value="1"/>
</dbReference>
<dbReference type="Pfam" id="PF09424">
    <property type="entry name" value="YqeY"/>
    <property type="match status" value="1"/>
</dbReference>
<dbReference type="InterPro" id="IPR003789">
    <property type="entry name" value="Asn/Gln_tRNA_amidoTrase-B-like"/>
</dbReference>
<dbReference type="InterPro" id="IPR023168">
    <property type="entry name" value="GatB_Yqey_C_2"/>
</dbReference>
<proteinExistence type="predicted"/>
<evidence type="ECO:0000256" key="1">
    <source>
        <dbReference type="SAM" id="MobiDB-lite"/>
    </source>
</evidence>
<evidence type="ECO:0000313" key="2">
    <source>
        <dbReference type="EMBL" id="RJP69159.1"/>
    </source>
</evidence>